<dbReference type="EMBL" id="BSFP01000007">
    <property type="protein sequence ID" value="GLL00239.1"/>
    <property type="molecule type" value="Genomic_DNA"/>
</dbReference>
<dbReference type="RefSeq" id="WP_261963048.1">
    <property type="nucleotide sequence ID" value="NZ_BAAAXA010000003.1"/>
</dbReference>
<dbReference type="PROSITE" id="PS00375">
    <property type="entry name" value="UDPGT"/>
    <property type="match status" value="1"/>
</dbReference>
<dbReference type="AlphaFoldDB" id="A0A9W6NKF3"/>
<evidence type="ECO:0000259" key="2">
    <source>
        <dbReference type="Pfam" id="PF06722"/>
    </source>
</evidence>
<reference evidence="3" key="2">
    <citation type="submission" date="2023-01" db="EMBL/GenBank/DDBJ databases">
        <authorList>
            <person name="Sun Q."/>
            <person name="Evtushenko L."/>
        </authorList>
    </citation>
    <scope>NUCLEOTIDE SEQUENCE</scope>
    <source>
        <strain evidence="3">VKM Ac-1321</strain>
    </source>
</reference>
<sequence>MRLLFGFAGGRGHVEPLLPLARAATARGHDVAFTGRPGGLPAGFPGFPAGADDSGERRPLQRLDRAREEHDFLHGFGGWIARERAASTRAAAAEWRPDVIVCDEADFGSMIAAESLGIPHVSVVVLAAGTFGRPSGLALLLDETRALHGLPPDPGLGMLDRHLVISPVPPTFRPGGAPMRPMPPVPRQKTEPPTVYFTLGTIFNTESGDLFGRLLTGLRRLPVRLVVTVGAAIDPAELGPQPPHVRVERFIPQAELLPSCAAVVSHGGSGTVIGALAHGVPLVVVPMGADQPANADRVAELGLGLVLDAVDATPADAEAALHAVLTDPAFTANAAALREEAESMPPPDEVVGRLEALAQDGA</sequence>
<dbReference type="InterPro" id="IPR035595">
    <property type="entry name" value="UDP_glycos_trans_CS"/>
</dbReference>
<dbReference type="Gene3D" id="3.40.50.2000">
    <property type="entry name" value="Glycogen Phosphorylase B"/>
    <property type="match status" value="2"/>
</dbReference>
<dbReference type="PANTHER" id="PTHR48050">
    <property type="entry name" value="STEROL 3-BETA-GLUCOSYLTRANSFERASE"/>
    <property type="match status" value="1"/>
</dbReference>
<keyword evidence="4" id="KW-1185">Reference proteome</keyword>
<dbReference type="PANTHER" id="PTHR48050:SF13">
    <property type="entry name" value="STEROL 3-BETA-GLUCOSYLTRANSFERASE UGT80A2"/>
    <property type="match status" value="1"/>
</dbReference>
<dbReference type="InterPro" id="IPR010610">
    <property type="entry name" value="EryCIII-like_C"/>
</dbReference>
<evidence type="ECO:0000313" key="3">
    <source>
        <dbReference type="EMBL" id="GLL00239.1"/>
    </source>
</evidence>
<evidence type="ECO:0000256" key="1">
    <source>
        <dbReference type="ARBA" id="ARBA00022679"/>
    </source>
</evidence>
<reference evidence="3" key="1">
    <citation type="journal article" date="2014" name="Int. J. Syst. Evol. Microbiol.">
        <title>Complete genome sequence of Corynebacterium casei LMG S-19264T (=DSM 44701T), isolated from a smear-ripened cheese.</title>
        <authorList>
            <consortium name="US DOE Joint Genome Institute (JGI-PGF)"/>
            <person name="Walter F."/>
            <person name="Albersmeier A."/>
            <person name="Kalinowski J."/>
            <person name="Ruckert C."/>
        </authorList>
    </citation>
    <scope>NUCLEOTIDE SEQUENCE</scope>
    <source>
        <strain evidence="3">VKM Ac-1321</strain>
    </source>
</reference>
<dbReference type="GO" id="GO:0008194">
    <property type="term" value="F:UDP-glycosyltransferase activity"/>
    <property type="evidence" value="ECO:0007669"/>
    <property type="project" value="InterPro"/>
</dbReference>
<dbReference type="Pfam" id="PF06722">
    <property type="entry name" value="EryCIII-like_C"/>
    <property type="match status" value="1"/>
</dbReference>
<dbReference type="InterPro" id="IPR050426">
    <property type="entry name" value="Glycosyltransferase_28"/>
</dbReference>
<evidence type="ECO:0000313" key="4">
    <source>
        <dbReference type="Proteomes" id="UP001143480"/>
    </source>
</evidence>
<dbReference type="InterPro" id="IPR002213">
    <property type="entry name" value="UDP_glucos_trans"/>
</dbReference>
<protein>
    <submittedName>
        <fullName evidence="3">Glycosyl transferase</fullName>
    </submittedName>
</protein>
<comment type="caution">
    <text evidence="3">The sequence shown here is derived from an EMBL/GenBank/DDBJ whole genome shotgun (WGS) entry which is preliminary data.</text>
</comment>
<name>A0A9W6NKF3_9ACTN</name>
<proteinExistence type="predicted"/>
<keyword evidence="1 3" id="KW-0808">Transferase</keyword>
<feature type="domain" description="Erythromycin biosynthesis protein CIII-like C-terminal" evidence="2">
    <location>
        <begin position="215"/>
        <end position="357"/>
    </location>
</feature>
<dbReference type="CDD" id="cd03784">
    <property type="entry name" value="GT1_Gtf-like"/>
    <property type="match status" value="1"/>
</dbReference>
<organism evidence="3 4">
    <name type="scientific">Dactylosporangium matsuzakiense</name>
    <dbReference type="NCBI Taxonomy" id="53360"/>
    <lineage>
        <taxon>Bacteria</taxon>
        <taxon>Bacillati</taxon>
        <taxon>Actinomycetota</taxon>
        <taxon>Actinomycetes</taxon>
        <taxon>Micromonosporales</taxon>
        <taxon>Micromonosporaceae</taxon>
        <taxon>Dactylosporangium</taxon>
    </lineage>
</organism>
<gene>
    <name evidence="3" type="ORF">GCM10017581_019790</name>
</gene>
<accession>A0A9W6NKF3</accession>
<dbReference type="GO" id="GO:0017000">
    <property type="term" value="P:antibiotic biosynthetic process"/>
    <property type="evidence" value="ECO:0007669"/>
    <property type="project" value="UniProtKB-ARBA"/>
</dbReference>
<dbReference type="Proteomes" id="UP001143480">
    <property type="component" value="Unassembled WGS sequence"/>
</dbReference>
<dbReference type="SUPFAM" id="SSF53756">
    <property type="entry name" value="UDP-Glycosyltransferase/glycogen phosphorylase"/>
    <property type="match status" value="1"/>
</dbReference>
<dbReference type="GO" id="GO:0016758">
    <property type="term" value="F:hexosyltransferase activity"/>
    <property type="evidence" value="ECO:0007669"/>
    <property type="project" value="UniProtKB-ARBA"/>
</dbReference>
<dbReference type="FunFam" id="3.40.50.2000:FF:000072">
    <property type="entry name" value="Glycosyl transferase"/>
    <property type="match status" value="1"/>
</dbReference>